<comment type="subcellular location">
    <subcellularLocation>
        <location evidence="1">Cell membrane</location>
        <topology evidence="1">Multi-pass membrane protein</topology>
    </subcellularLocation>
</comment>
<keyword evidence="4 10" id="KW-0808">Transferase</keyword>
<keyword evidence="2" id="KW-1003">Cell membrane</keyword>
<dbReference type="PANTHER" id="PTHR33908:SF3">
    <property type="entry name" value="UNDECAPRENYL PHOSPHATE-ALPHA-4-AMINO-4-DEOXY-L-ARABINOSE ARABINOSYL TRANSFERASE"/>
    <property type="match status" value="1"/>
</dbReference>
<dbReference type="Proteomes" id="UP001595805">
    <property type="component" value="Unassembled WGS sequence"/>
</dbReference>
<evidence type="ECO:0000256" key="3">
    <source>
        <dbReference type="ARBA" id="ARBA00022676"/>
    </source>
</evidence>
<sequence length="560" mass="62333">MKFQSSYLCDMTLTEQEINPWVVMAAFLALVGPFALSFHMHYPDEMYYSDAALKMLQNGDYLTTYLGSGELRFKKPILSYWAVLAGYKLFGVTPLASRFFFLMAGAATVGLTFAAAKVALDNAKTAGLAALIVASHPILIFSATRSIPDVLLAMTMTLAGLGFVGYLRFGNQTPKRYAWYLYLGLALAFEAKGLPAFALGGLGIAYLLFNPWNRVKWKALIHWPSILLSIFVACFWFVAMYIIHGGTYIDSFLHDQVGTRVGSRIGLILSNGTIALALMIVGFFPWFAFGFAKLKKIFQGLSTEEKALLGFVLVWVIGILGMSALTSKFYERYLLPVIPVAAIGLAWILAKNGFYERIKTIRWALGFFLALNTIVILFGIYLNSQLSGPWLIWVQVGTAILALGNLMRLFRKGAKLPKALSYSFLLLFFSASIATFQISLPDQGQQVKNFAKAGSLPSEGKIGFIGNLHVSSKIRIGLGTEYDFVDLPRFEFREVLPEYDRLILEDKYLDSIDASGYNQTLVSINWDSRHIPDLLLSVGTPAFDCLLQEHGKKYFLLEKK</sequence>
<reference evidence="11" key="1">
    <citation type="journal article" date="2019" name="Int. J. Syst. Evol. Microbiol.">
        <title>The Global Catalogue of Microorganisms (GCM) 10K type strain sequencing project: providing services to taxonomists for standard genome sequencing and annotation.</title>
        <authorList>
            <consortium name="The Broad Institute Genomics Platform"/>
            <consortium name="The Broad Institute Genome Sequencing Center for Infectious Disease"/>
            <person name="Wu L."/>
            <person name="Ma J."/>
        </authorList>
    </citation>
    <scope>NUCLEOTIDE SEQUENCE [LARGE SCALE GENOMIC DNA]</scope>
    <source>
        <strain evidence="11">CCUG 60523</strain>
    </source>
</reference>
<accession>A0ABV8ARS3</accession>
<evidence type="ECO:0000256" key="6">
    <source>
        <dbReference type="ARBA" id="ARBA00022989"/>
    </source>
</evidence>
<evidence type="ECO:0000313" key="11">
    <source>
        <dbReference type="Proteomes" id="UP001595805"/>
    </source>
</evidence>
<feature type="transmembrane region" description="Helical" evidence="8">
    <location>
        <begin position="20"/>
        <end position="38"/>
    </location>
</feature>
<feature type="transmembrane region" description="Helical" evidence="8">
    <location>
        <begin position="308"/>
        <end position="327"/>
    </location>
</feature>
<keyword evidence="11" id="KW-1185">Reference proteome</keyword>
<protein>
    <submittedName>
        <fullName evidence="10">ArnT family glycosyltransferase</fullName>
        <ecNumber evidence="10">2.4.-.-</ecNumber>
    </submittedName>
</protein>
<evidence type="ECO:0000256" key="7">
    <source>
        <dbReference type="ARBA" id="ARBA00023136"/>
    </source>
</evidence>
<feature type="transmembrane region" description="Helical" evidence="8">
    <location>
        <begin position="419"/>
        <end position="440"/>
    </location>
</feature>
<gene>
    <name evidence="10" type="ORF">ACFOSV_05025</name>
</gene>
<comment type="caution">
    <text evidence="10">The sequence shown here is derived from an EMBL/GenBank/DDBJ whole genome shotgun (WGS) entry which is preliminary data.</text>
</comment>
<evidence type="ECO:0000256" key="4">
    <source>
        <dbReference type="ARBA" id="ARBA00022679"/>
    </source>
</evidence>
<organism evidence="10 11">
    <name type="scientific">Algoriphagus namhaensis</name>
    <dbReference type="NCBI Taxonomy" id="915353"/>
    <lineage>
        <taxon>Bacteria</taxon>
        <taxon>Pseudomonadati</taxon>
        <taxon>Bacteroidota</taxon>
        <taxon>Cytophagia</taxon>
        <taxon>Cytophagales</taxon>
        <taxon>Cyclobacteriaceae</taxon>
        <taxon>Algoriphagus</taxon>
    </lineage>
</organism>
<feature type="domain" description="ArnT-like N-terminal" evidence="9">
    <location>
        <begin position="27"/>
        <end position="247"/>
    </location>
</feature>
<keyword evidence="5 8" id="KW-0812">Transmembrane</keyword>
<feature type="transmembrane region" description="Helical" evidence="8">
    <location>
        <begin position="126"/>
        <end position="143"/>
    </location>
</feature>
<feature type="transmembrane region" description="Helical" evidence="8">
    <location>
        <begin position="99"/>
        <end position="120"/>
    </location>
</feature>
<dbReference type="InterPro" id="IPR050297">
    <property type="entry name" value="LipidA_mod_glycosyltrf_83"/>
</dbReference>
<feature type="transmembrane region" description="Helical" evidence="8">
    <location>
        <begin position="264"/>
        <end position="287"/>
    </location>
</feature>
<feature type="transmembrane region" description="Helical" evidence="8">
    <location>
        <begin position="362"/>
        <end position="382"/>
    </location>
</feature>
<dbReference type="GO" id="GO:0016757">
    <property type="term" value="F:glycosyltransferase activity"/>
    <property type="evidence" value="ECO:0007669"/>
    <property type="project" value="UniProtKB-KW"/>
</dbReference>
<evidence type="ECO:0000259" key="9">
    <source>
        <dbReference type="Pfam" id="PF02366"/>
    </source>
</evidence>
<feature type="transmembrane region" description="Helical" evidence="8">
    <location>
        <begin position="333"/>
        <end position="350"/>
    </location>
</feature>
<name>A0ABV8ARS3_9BACT</name>
<dbReference type="PANTHER" id="PTHR33908">
    <property type="entry name" value="MANNOSYLTRANSFERASE YKCB-RELATED"/>
    <property type="match status" value="1"/>
</dbReference>
<dbReference type="Pfam" id="PF02366">
    <property type="entry name" value="PMT"/>
    <property type="match status" value="1"/>
</dbReference>
<keyword evidence="7 8" id="KW-0472">Membrane</keyword>
<feature type="transmembrane region" description="Helical" evidence="8">
    <location>
        <begin position="150"/>
        <end position="167"/>
    </location>
</feature>
<dbReference type="EMBL" id="JBHRZS010000006">
    <property type="protein sequence ID" value="MFC3879522.1"/>
    <property type="molecule type" value="Genomic_DNA"/>
</dbReference>
<evidence type="ECO:0000256" key="2">
    <source>
        <dbReference type="ARBA" id="ARBA00022475"/>
    </source>
</evidence>
<dbReference type="InterPro" id="IPR003342">
    <property type="entry name" value="ArnT-like_N"/>
</dbReference>
<keyword evidence="6 8" id="KW-1133">Transmembrane helix</keyword>
<feature type="transmembrane region" description="Helical" evidence="8">
    <location>
        <begin position="388"/>
        <end position="407"/>
    </location>
</feature>
<feature type="transmembrane region" description="Helical" evidence="8">
    <location>
        <begin position="221"/>
        <end position="244"/>
    </location>
</feature>
<dbReference type="EC" id="2.4.-.-" evidence="10"/>
<dbReference type="RefSeq" id="WP_377904026.1">
    <property type="nucleotide sequence ID" value="NZ_JBHRZS010000006.1"/>
</dbReference>
<keyword evidence="3 10" id="KW-0328">Glycosyltransferase</keyword>
<feature type="transmembrane region" description="Helical" evidence="8">
    <location>
        <begin position="179"/>
        <end position="209"/>
    </location>
</feature>
<proteinExistence type="predicted"/>
<evidence type="ECO:0000256" key="1">
    <source>
        <dbReference type="ARBA" id="ARBA00004651"/>
    </source>
</evidence>
<evidence type="ECO:0000313" key="10">
    <source>
        <dbReference type="EMBL" id="MFC3879522.1"/>
    </source>
</evidence>
<evidence type="ECO:0000256" key="5">
    <source>
        <dbReference type="ARBA" id="ARBA00022692"/>
    </source>
</evidence>
<evidence type="ECO:0000256" key="8">
    <source>
        <dbReference type="SAM" id="Phobius"/>
    </source>
</evidence>